<feature type="compositionally biased region" description="Basic and acidic residues" evidence="1">
    <location>
        <begin position="100"/>
        <end position="111"/>
    </location>
</feature>
<evidence type="ECO:0000256" key="1">
    <source>
        <dbReference type="SAM" id="MobiDB-lite"/>
    </source>
</evidence>
<proteinExistence type="predicted"/>
<feature type="region of interest" description="Disordered" evidence="1">
    <location>
        <begin position="64"/>
        <end position="134"/>
    </location>
</feature>
<reference evidence="2 3" key="1">
    <citation type="journal article" date="2012" name="Proc. Natl. Acad. Sci. U.S.A.">
        <title>Comparative genomics of Ceriporiopsis subvermispora and Phanerochaete chrysosporium provide insight into selective ligninolysis.</title>
        <authorList>
            <person name="Fernandez-Fueyo E."/>
            <person name="Ruiz-Duenas F.J."/>
            <person name="Ferreira P."/>
            <person name="Floudas D."/>
            <person name="Hibbett D.S."/>
            <person name="Canessa P."/>
            <person name="Larrondo L.F."/>
            <person name="James T.Y."/>
            <person name="Seelenfreund D."/>
            <person name="Lobos S."/>
            <person name="Polanco R."/>
            <person name="Tello M."/>
            <person name="Honda Y."/>
            <person name="Watanabe T."/>
            <person name="Watanabe T."/>
            <person name="Ryu J.S."/>
            <person name="Kubicek C.P."/>
            <person name="Schmoll M."/>
            <person name="Gaskell J."/>
            <person name="Hammel K.E."/>
            <person name="St John F.J."/>
            <person name="Vanden Wymelenberg A."/>
            <person name="Sabat G."/>
            <person name="Splinter BonDurant S."/>
            <person name="Syed K."/>
            <person name="Yadav J.S."/>
            <person name="Doddapaneni H."/>
            <person name="Subramanian V."/>
            <person name="Lavin J.L."/>
            <person name="Oguiza J.A."/>
            <person name="Perez G."/>
            <person name="Pisabarro A.G."/>
            <person name="Ramirez L."/>
            <person name="Santoyo F."/>
            <person name="Master E."/>
            <person name="Coutinho P.M."/>
            <person name="Henrissat B."/>
            <person name="Lombard V."/>
            <person name="Magnuson J.K."/>
            <person name="Kuees U."/>
            <person name="Hori C."/>
            <person name="Igarashi K."/>
            <person name="Samejima M."/>
            <person name="Held B.W."/>
            <person name="Barry K.W."/>
            <person name="LaButti K.M."/>
            <person name="Lapidus A."/>
            <person name="Lindquist E.A."/>
            <person name="Lucas S.M."/>
            <person name="Riley R."/>
            <person name="Salamov A.A."/>
            <person name="Hoffmeister D."/>
            <person name="Schwenk D."/>
            <person name="Hadar Y."/>
            <person name="Yarden O."/>
            <person name="de Vries R.P."/>
            <person name="Wiebenga A."/>
            <person name="Stenlid J."/>
            <person name="Eastwood D."/>
            <person name="Grigoriev I.V."/>
            <person name="Berka R.M."/>
            <person name="Blanchette R.A."/>
            <person name="Kersten P."/>
            <person name="Martinez A.T."/>
            <person name="Vicuna R."/>
            <person name="Cullen D."/>
        </authorList>
    </citation>
    <scope>NUCLEOTIDE SEQUENCE [LARGE SCALE GENOMIC DNA]</scope>
    <source>
        <strain evidence="2 3">B</strain>
    </source>
</reference>
<evidence type="ECO:0000313" key="2">
    <source>
        <dbReference type="EMBL" id="EMD34464.1"/>
    </source>
</evidence>
<feature type="compositionally biased region" description="Polar residues" evidence="1">
    <location>
        <begin position="1"/>
        <end position="10"/>
    </location>
</feature>
<name>M2PF02_CERS8</name>
<gene>
    <name evidence="2" type="ORF">CERSUDRAFT_97716</name>
</gene>
<feature type="compositionally biased region" description="Polar residues" evidence="1">
    <location>
        <begin position="19"/>
        <end position="33"/>
    </location>
</feature>
<sequence length="165" mass="18378">MSKPESASTSTRERRHTMHGQSDMTPRDTSGTDSRQHHAGADANTAHDSLFIGRLNPAKFPEINIPDVTLTHPGATPHYDYLHGQNPYSSRHPSMTPGVEPHESRSARADPRPSVASRNRKYASDSDDEDDSSVHWTLRRSIRPTSFTNLIGRLPNHLTAENYVS</sequence>
<evidence type="ECO:0000313" key="3">
    <source>
        <dbReference type="Proteomes" id="UP000016930"/>
    </source>
</evidence>
<protein>
    <submittedName>
        <fullName evidence="2">Uncharacterized protein</fullName>
    </submittedName>
</protein>
<feature type="region of interest" description="Disordered" evidence="1">
    <location>
        <begin position="1"/>
        <end position="46"/>
    </location>
</feature>
<keyword evidence="3" id="KW-1185">Reference proteome</keyword>
<organism evidence="2 3">
    <name type="scientific">Ceriporiopsis subvermispora (strain B)</name>
    <name type="common">White-rot fungus</name>
    <name type="synonym">Gelatoporia subvermispora</name>
    <dbReference type="NCBI Taxonomy" id="914234"/>
    <lineage>
        <taxon>Eukaryota</taxon>
        <taxon>Fungi</taxon>
        <taxon>Dikarya</taxon>
        <taxon>Basidiomycota</taxon>
        <taxon>Agaricomycotina</taxon>
        <taxon>Agaricomycetes</taxon>
        <taxon>Polyporales</taxon>
        <taxon>Gelatoporiaceae</taxon>
        <taxon>Gelatoporia</taxon>
    </lineage>
</organism>
<accession>M2PF02</accession>
<dbReference type="HOGENOM" id="CLU_1610548_0_0_1"/>
<dbReference type="EMBL" id="KB445803">
    <property type="protein sequence ID" value="EMD34464.1"/>
    <property type="molecule type" value="Genomic_DNA"/>
</dbReference>
<dbReference type="AlphaFoldDB" id="M2PF02"/>
<dbReference type="Proteomes" id="UP000016930">
    <property type="component" value="Unassembled WGS sequence"/>
</dbReference>